<keyword evidence="6" id="KW-0245">EGF-like domain</keyword>
<evidence type="ECO:0000256" key="5">
    <source>
        <dbReference type="ARBA" id="ARBA00023180"/>
    </source>
</evidence>
<feature type="domain" description="Sushi" evidence="11">
    <location>
        <begin position="608"/>
        <end position="669"/>
    </location>
</feature>
<dbReference type="InterPro" id="IPR000742">
    <property type="entry name" value="EGF"/>
</dbReference>
<evidence type="ECO:0000256" key="7">
    <source>
        <dbReference type="PROSITE-ProRule" id="PRU00302"/>
    </source>
</evidence>
<dbReference type="PANTHER" id="PTHR46393">
    <property type="entry name" value="SUSHI DOMAIN-CONTAINING PROTEIN"/>
    <property type="match status" value="1"/>
</dbReference>
<feature type="region of interest" description="Disordered" evidence="8">
    <location>
        <begin position="201"/>
        <end position="265"/>
    </location>
</feature>
<dbReference type="SUPFAM" id="SSF57535">
    <property type="entry name" value="Complement control module/SCR domain"/>
    <property type="match status" value="4"/>
</dbReference>
<dbReference type="Gene3D" id="2.10.70.10">
    <property type="entry name" value="Complement Module, domain 1"/>
    <property type="match status" value="4"/>
</dbReference>
<dbReference type="SMART" id="SM00181">
    <property type="entry name" value="EGF"/>
    <property type="match status" value="2"/>
</dbReference>
<evidence type="ECO:0000313" key="13">
    <source>
        <dbReference type="RefSeq" id="XP_006812049.1"/>
    </source>
</evidence>
<feature type="disulfide bond" evidence="6">
    <location>
        <begin position="445"/>
        <end position="454"/>
    </location>
</feature>
<keyword evidence="3" id="KW-0677">Repeat</keyword>
<feature type="compositionally biased region" description="Polar residues" evidence="8">
    <location>
        <begin position="85"/>
        <end position="97"/>
    </location>
</feature>
<feature type="compositionally biased region" description="Polar residues" evidence="8">
    <location>
        <begin position="237"/>
        <end position="263"/>
    </location>
</feature>
<dbReference type="CDD" id="cd00033">
    <property type="entry name" value="CCP"/>
    <property type="match status" value="4"/>
</dbReference>
<comment type="caution">
    <text evidence="6">Lacks conserved residue(s) required for the propagation of feature annotation.</text>
</comment>
<sequence length="943" mass="102229">MTAEEGSTGASPTQSPDVSVTPEVITKAKTEDPGPDTTLEPASTMTAEKRSTGPQFPGLTTTYSLTTGITSPENITKAKTVEPGTETTLEQASTMTAQEKRTIIPLTQSGDTITYSSTTGNTSPEATTKAKTVESGTDTTLEPASTMKTEEKSIGTPPTQFPGVTMTHSSTTEIISPLATTKATTGEQVTASTLTLVVRSSGSPLTQSSGMSVISSSTTGIASPEVTSDAETVEPVSETSLEPVSTMKSLGKSTNIPPTQSPEYNCPDPELQPPGRFDPMVTFPADPGTILYIQCQEPLTLFGSSNLTCNGMTGTWSDETPICSSTSTVDVTTELVITDIGNKTQEELEETILEWLFEFETSEVEVKPQLIHLEMDNDTAIVVIVLSLNETDSLEIIDELLVNVSKEIEGIVITPGELEIVTSCHVTMCDNGGICTNESRTSCSCPNGYFGTFCELQELTTILPGTSRLTATSTPVKPTTTIFTTVIGCPDLELDNSIIYDPAVTFPAQFGTTIYFSCPPNMILVGPSNLTCDSTIETWDGDTPICLNGCDELELPDNSQIADGYTLPVQTGDFVMIECDSNYTMYGNDTIRCQLNGEWSELPTCEVITCGRPVMPYDGFLLGRIKFPVKVGRTVEYACNDSFELVGPIYTTCNATLQDWDQDHPYCVDEDIGTVEVQGEILITEIDGIPIDLIDPEQFPDPQDILDLLNELFNNNNVTGGDYIGGEIIDIHPRGPYLVVDFILELNSTVTVDIVEQIIEEAIEDGDFGNFTVDPTFFAYAPVCPDNFCENDGNCTIHYANRTLSCRCTEGFTGRYCEEEVKVVTVNVLSPDPDPLDPILEVAGGIAIMAAILSCCTIPMAAAVFRRRRNRQKKLIQELHEDSIYESETYSTTDNVNISSEEYNDDYSEGNMYTVDLMDTGPNTYPVLSKGNFYDVLDPHNIK</sequence>
<reference evidence="13" key="1">
    <citation type="submission" date="2025-08" db="UniProtKB">
        <authorList>
            <consortium name="RefSeq"/>
        </authorList>
    </citation>
    <scope>IDENTIFICATION</scope>
    <source>
        <tissue evidence="13">Testes</tissue>
    </source>
</reference>
<feature type="disulfide bond" evidence="6">
    <location>
        <begin position="789"/>
        <end position="806"/>
    </location>
</feature>
<keyword evidence="9" id="KW-0472">Membrane</keyword>
<evidence type="ECO:0000259" key="11">
    <source>
        <dbReference type="PROSITE" id="PS50923"/>
    </source>
</evidence>
<evidence type="ECO:0000256" key="3">
    <source>
        <dbReference type="ARBA" id="ARBA00022737"/>
    </source>
</evidence>
<feature type="transmembrane region" description="Helical" evidence="9">
    <location>
        <begin position="842"/>
        <end position="865"/>
    </location>
</feature>
<keyword evidence="1 7" id="KW-0768">Sushi</keyword>
<keyword evidence="5" id="KW-0325">Glycoprotein</keyword>
<feature type="region of interest" description="Disordered" evidence="8">
    <location>
        <begin position="82"/>
        <end position="163"/>
    </location>
</feature>
<dbReference type="RefSeq" id="XP_006812049.1">
    <property type="nucleotide sequence ID" value="XM_006811986.1"/>
</dbReference>
<dbReference type="Gene3D" id="2.10.25.10">
    <property type="entry name" value="Laminin"/>
    <property type="match status" value="2"/>
</dbReference>
<feature type="domain" description="EGF-like" evidence="10">
    <location>
        <begin position="420"/>
        <end position="455"/>
    </location>
</feature>
<feature type="disulfide bond" evidence="7">
    <location>
        <begin position="550"/>
        <end position="593"/>
    </location>
</feature>
<dbReference type="CDD" id="cd00054">
    <property type="entry name" value="EGF_CA"/>
    <property type="match status" value="1"/>
</dbReference>
<feature type="disulfide bond" evidence="7">
    <location>
        <begin position="266"/>
        <end position="309"/>
    </location>
</feature>
<name>A0ABM0LWA8_SACKO</name>
<keyword evidence="9" id="KW-0812">Transmembrane</keyword>
<protein>
    <submittedName>
        <fullName evidence="13">Uncharacterized protein LOC102804186</fullName>
    </submittedName>
</protein>
<feature type="disulfide bond" evidence="6">
    <location>
        <begin position="808"/>
        <end position="817"/>
    </location>
</feature>
<dbReference type="SMART" id="SM00032">
    <property type="entry name" value="CCP"/>
    <property type="match status" value="4"/>
</dbReference>
<evidence type="ECO:0000256" key="9">
    <source>
        <dbReference type="SAM" id="Phobius"/>
    </source>
</evidence>
<dbReference type="PROSITE" id="PS50923">
    <property type="entry name" value="SUSHI"/>
    <property type="match status" value="3"/>
</dbReference>
<evidence type="ECO:0000256" key="1">
    <source>
        <dbReference type="ARBA" id="ARBA00022659"/>
    </source>
</evidence>
<keyword evidence="2" id="KW-0732">Signal</keyword>
<feature type="compositionally biased region" description="Polar residues" evidence="8">
    <location>
        <begin position="105"/>
        <end position="147"/>
    </location>
</feature>
<dbReference type="SUPFAM" id="SSF57196">
    <property type="entry name" value="EGF/Laminin"/>
    <property type="match status" value="2"/>
</dbReference>
<proteinExistence type="predicted"/>
<organism evidence="12 13">
    <name type="scientific">Saccoglossus kowalevskii</name>
    <name type="common">Acorn worm</name>
    <dbReference type="NCBI Taxonomy" id="10224"/>
    <lineage>
        <taxon>Eukaryota</taxon>
        <taxon>Metazoa</taxon>
        <taxon>Hemichordata</taxon>
        <taxon>Enteropneusta</taxon>
        <taxon>Harrimaniidae</taxon>
        <taxon>Saccoglossus</taxon>
    </lineage>
</organism>
<feature type="compositionally biased region" description="Low complexity" evidence="8">
    <location>
        <begin position="58"/>
        <end position="70"/>
    </location>
</feature>
<dbReference type="PROSITE" id="PS50026">
    <property type="entry name" value="EGF_3"/>
    <property type="match status" value="2"/>
</dbReference>
<dbReference type="GeneID" id="102804186"/>
<evidence type="ECO:0000259" key="10">
    <source>
        <dbReference type="PROSITE" id="PS50026"/>
    </source>
</evidence>
<dbReference type="PROSITE" id="PS01186">
    <property type="entry name" value="EGF_2"/>
    <property type="match status" value="2"/>
</dbReference>
<gene>
    <name evidence="13" type="primary">LOC102804186</name>
</gene>
<evidence type="ECO:0000256" key="4">
    <source>
        <dbReference type="ARBA" id="ARBA00023157"/>
    </source>
</evidence>
<evidence type="ECO:0000256" key="6">
    <source>
        <dbReference type="PROSITE-ProRule" id="PRU00076"/>
    </source>
</evidence>
<keyword evidence="4 6" id="KW-1015">Disulfide bond</keyword>
<feature type="disulfide bond" evidence="7">
    <location>
        <begin position="610"/>
        <end position="653"/>
    </location>
</feature>
<dbReference type="InterPro" id="IPR000436">
    <property type="entry name" value="Sushi_SCR_CCP_dom"/>
</dbReference>
<dbReference type="Pfam" id="PF00084">
    <property type="entry name" value="Sushi"/>
    <property type="match status" value="3"/>
</dbReference>
<keyword evidence="12" id="KW-1185">Reference proteome</keyword>
<feature type="domain" description="EGF-like" evidence="10">
    <location>
        <begin position="780"/>
        <end position="818"/>
    </location>
</feature>
<dbReference type="PANTHER" id="PTHR46393:SF7">
    <property type="entry name" value="COMPLEMENT C2"/>
    <property type="match status" value="1"/>
</dbReference>
<feature type="domain" description="Sushi" evidence="11">
    <location>
        <begin position="264"/>
        <end position="325"/>
    </location>
</feature>
<evidence type="ECO:0000256" key="8">
    <source>
        <dbReference type="SAM" id="MobiDB-lite"/>
    </source>
</evidence>
<keyword evidence="9" id="KW-1133">Transmembrane helix</keyword>
<feature type="region of interest" description="Disordered" evidence="8">
    <location>
        <begin position="1"/>
        <end position="70"/>
    </location>
</feature>
<dbReference type="Proteomes" id="UP000694865">
    <property type="component" value="Unplaced"/>
</dbReference>
<feature type="domain" description="Sushi" evidence="11">
    <location>
        <begin position="548"/>
        <end position="607"/>
    </location>
</feature>
<evidence type="ECO:0000256" key="2">
    <source>
        <dbReference type="ARBA" id="ARBA00022729"/>
    </source>
</evidence>
<feature type="compositionally biased region" description="Low complexity" evidence="8">
    <location>
        <begin position="208"/>
        <end position="221"/>
    </location>
</feature>
<dbReference type="InterPro" id="IPR035976">
    <property type="entry name" value="Sushi/SCR/CCP_sf"/>
</dbReference>
<feature type="compositionally biased region" description="Polar residues" evidence="8">
    <location>
        <begin position="8"/>
        <end position="18"/>
    </location>
</feature>
<evidence type="ECO:0000313" key="12">
    <source>
        <dbReference type="Proteomes" id="UP000694865"/>
    </source>
</evidence>
<accession>A0ABM0LWA8</accession>
<dbReference type="PROSITE" id="PS00022">
    <property type="entry name" value="EGF_1"/>
    <property type="match status" value="2"/>
</dbReference>